<feature type="domain" description="Nucleotidyl transferase" evidence="1">
    <location>
        <begin position="4"/>
        <end position="266"/>
    </location>
</feature>
<dbReference type="GO" id="GO:0005976">
    <property type="term" value="P:polysaccharide metabolic process"/>
    <property type="evidence" value="ECO:0007669"/>
    <property type="project" value="InterPro"/>
</dbReference>
<dbReference type="GO" id="GO:0009298">
    <property type="term" value="P:GDP-mannose biosynthetic process"/>
    <property type="evidence" value="ECO:0007669"/>
    <property type="project" value="TreeGrafter"/>
</dbReference>
<dbReference type="InterPro" id="IPR005835">
    <property type="entry name" value="NTP_transferase_dom"/>
</dbReference>
<reference evidence="3 4" key="1">
    <citation type="submission" date="2015-09" db="EMBL/GenBank/DDBJ databases">
        <authorList>
            <consortium name="Pathogen Informatics"/>
        </authorList>
    </citation>
    <scope>NUCLEOTIDE SEQUENCE [LARGE SCALE GENOMIC DNA]</scope>
    <source>
        <strain evidence="3 4">2789STDY5834865</strain>
    </source>
</reference>
<dbReference type="InterPro" id="IPR001538">
    <property type="entry name" value="Man6P_isomerase-2_C"/>
</dbReference>
<dbReference type="InterPro" id="IPR051161">
    <property type="entry name" value="Mannose-6P_isomerase_type2"/>
</dbReference>
<accession>A0A174JHE1</accession>
<keyword evidence="3" id="KW-0413">Isomerase</keyword>
<dbReference type="Gene3D" id="2.60.120.10">
    <property type="entry name" value="Jelly Rolls"/>
    <property type="match status" value="1"/>
</dbReference>
<gene>
    <name evidence="3" type="primary">algA</name>
    <name evidence="3" type="ORF">ERS852480_02338</name>
</gene>
<dbReference type="Proteomes" id="UP000095512">
    <property type="component" value="Unassembled WGS sequence"/>
</dbReference>
<dbReference type="SUPFAM" id="SSF53448">
    <property type="entry name" value="Nucleotide-diphospho-sugar transferases"/>
    <property type="match status" value="1"/>
</dbReference>
<dbReference type="InterPro" id="IPR014710">
    <property type="entry name" value="RmlC-like_jellyroll"/>
</dbReference>
<dbReference type="EC" id="2.7.7.22" evidence="3"/>
<evidence type="ECO:0000259" key="2">
    <source>
        <dbReference type="Pfam" id="PF01050"/>
    </source>
</evidence>
<feature type="domain" description="Mannose-6-phosphate isomerase type II C-terminal" evidence="2">
    <location>
        <begin position="335"/>
        <end position="433"/>
    </location>
</feature>
<dbReference type="PANTHER" id="PTHR46390:SF1">
    <property type="entry name" value="MANNOSE-1-PHOSPHATE GUANYLYLTRANSFERASE"/>
    <property type="match status" value="1"/>
</dbReference>
<sequence>MNIILLSGGSGKRLWPLSNDIRSKQFIKLFKTEQSGYESMIQRIYRQVKRVDGDAEVTIATAKSQVSSIINQLGDNIGISVEPCRKDTFPAIALAGMYLHDIKNVLEDETVVVCPVDPYVSDEYFESLKELDKILQNTDTNLVLMGIEPTYPSEKYGYIIPKSKDKFSDVETFKEKPDAKTAQIYIDKGALWNGGVFAFKLKYIVDKAHQLLDFKNYQDLYDKYESQEKISFDYAVAEKENSIKVMRFTGRWKDLGTWNTLTEEMSDQIIGKGILNETCENTNIINELNIPILCMGLKNIVVAASNEGILVSNKAQSSYIKPFVDSIDQQIMFAEKSWGYYRVIDYTSDSITVKVTLHKNCNMNYHSHEYRDEVWTVVSGQGIAVIDSKKIALRPGVVVNLPCFCRHTVIAKTKLEIIETQMGQEITVHDKIKYDYDYANIIKGWEK</sequence>
<protein>
    <submittedName>
        <fullName evidence="3">Bifunctional enzyme mannose-1-phosphate guanylyltransferase /mannose-6-phosphate isomerase</fullName>
        <ecNumber evidence="3">2.7.7.22</ecNumber>
    </submittedName>
</protein>
<dbReference type="EMBL" id="CZAB01000018">
    <property type="protein sequence ID" value="CUO97048.1"/>
    <property type="molecule type" value="Genomic_DNA"/>
</dbReference>
<dbReference type="PANTHER" id="PTHR46390">
    <property type="entry name" value="MANNOSE-1-PHOSPHATE GUANYLYLTRANSFERASE"/>
    <property type="match status" value="1"/>
</dbReference>
<evidence type="ECO:0000313" key="4">
    <source>
        <dbReference type="Proteomes" id="UP000095512"/>
    </source>
</evidence>
<dbReference type="GO" id="GO:0008928">
    <property type="term" value="F:mannose-1-phosphate guanylyltransferase (GDP) activity"/>
    <property type="evidence" value="ECO:0007669"/>
    <property type="project" value="UniProtKB-EC"/>
</dbReference>
<dbReference type="SUPFAM" id="SSF51182">
    <property type="entry name" value="RmlC-like cupins"/>
    <property type="match status" value="1"/>
</dbReference>
<dbReference type="GO" id="GO:0004475">
    <property type="term" value="F:mannose-1-phosphate guanylyltransferase (GTP) activity"/>
    <property type="evidence" value="ECO:0007669"/>
    <property type="project" value="TreeGrafter"/>
</dbReference>
<dbReference type="Pfam" id="PF00483">
    <property type="entry name" value="NTP_transferase"/>
    <property type="match status" value="1"/>
</dbReference>
<organism evidence="3 4">
    <name type="scientific">Enterocloster clostridioformis</name>
    <dbReference type="NCBI Taxonomy" id="1531"/>
    <lineage>
        <taxon>Bacteria</taxon>
        <taxon>Bacillati</taxon>
        <taxon>Bacillota</taxon>
        <taxon>Clostridia</taxon>
        <taxon>Lachnospirales</taxon>
        <taxon>Lachnospiraceae</taxon>
        <taxon>Enterocloster</taxon>
    </lineage>
</organism>
<keyword evidence="3" id="KW-0548">Nucleotidyltransferase</keyword>
<dbReference type="RefSeq" id="WP_057571875.1">
    <property type="nucleotide sequence ID" value="NZ_CAOSKL010000018.1"/>
</dbReference>
<dbReference type="InterPro" id="IPR029044">
    <property type="entry name" value="Nucleotide-diphossugar_trans"/>
</dbReference>
<dbReference type="GO" id="GO:0016853">
    <property type="term" value="F:isomerase activity"/>
    <property type="evidence" value="ECO:0007669"/>
    <property type="project" value="UniProtKB-KW"/>
</dbReference>
<evidence type="ECO:0000259" key="1">
    <source>
        <dbReference type="Pfam" id="PF00483"/>
    </source>
</evidence>
<proteinExistence type="predicted"/>
<evidence type="ECO:0000313" key="3">
    <source>
        <dbReference type="EMBL" id="CUO97048.1"/>
    </source>
</evidence>
<dbReference type="CDD" id="cd02213">
    <property type="entry name" value="cupin_PMI_typeII_C"/>
    <property type="match status" value="1"/>
</dbReference>
<dbReference type="Pfam" id="PF01050">
    <property type="entry name" value="MannoseP_isomer"/>
    <property type="match status" value="1"/>
</dbReference>
<keyword evidence="3" id="KW-0808">Transferase</keyword>
<dbReference type="InterPro" id="IPR011051">
    <property type="entry name" value="RmlC_Cupin_sf"/>
</dbReference>
<dbReference type="Gene3D" id="3.90.550.10">
    <property type="entry name" value="Spore Coat Polysaccharide Biosynthesis Protein SpsA, Chain A"/>
    <property type="match status" value="1"/>
</dbReference>
<dbReference type="AlphaFoldDB" id="A0A174JHE1"/>
<name>A0A174JHE1_9FIRM</name>